<dbReference type="Pfam" id="PF04246">
    <property type="entry name" value="RseC_MucC"/>
    <property type="match status" value="1"/>
</dbReference>
<keyword evidence="1" id="KW-1133">Transmembrane helix</keyword>
<evidence type="ECO:0000313" key="3">
    <source>
        <dbReference type="Proteomes" id="UP000242219"/>
    </source>
</evidence>
<dbReference type="AlphaFoldDB" id="A0A1V6M0M9"/>
<protein>
    <recommendedName>
        <fullName evidence="4">SoxR reducing system RseC family protein</fullName>
    </recommendedName>
</protein>
<evidence type="ECO:0008006" key="4">
    <source>
        <dbReference type="Google" id="ProtNLM"/>
    </source>
</evidence>
<organism evidence="2 3">
    <name type="scientific">Candidatus Brocadia sapporoensis</name>
    <dbReference type="NCBI Taxonomy" id="392547"/>
    <lineage>
        <taxon>Bacteria</taxon>
        <taxon>Pseudomonadati</taxon>
        <taxon>Planctomycetota</taxon>
        <taxon>Candidatus Brocadiia</taxon>
        <taxon>Candidatus Brocadiales</taxon>
        <taxon>Candidatus Brocadiaceae</taxon>
        <taxon>Candidatus Brocadia</taxon>
    </lineage>
</organism>
<feature type="transmembrane region" description="Helical" evidence="1">
    <location>
        <begin position="69"/>
        <end position="94"/>
    </location>
</feature>
<name>A0A1V6M0M9_9BACT</name>
<evidence type="ECO:0000313" key="2">
    <source>
        <dbReference type="EMBL" id="OQD45925.1"/>
    </source>
</evidence>
<proteinExistence type="predicted"/>
<dbReference type="Proteomes" id="UP000242219">
    <property type="component" value="Unassembled WGS sequence"/>
</dbReference>
<keyword evidence="1" id="KW-0472">Membrane</keyword>
<reference evidence="2 3" key="1">
    <citation type="journal article" date="2016" name="Genome Announc.">
        <title>Draft Genome Sequence of the Anaerobic Ammonium-Oxidizing Bacterium 'Candidatus Brocadia sp. 40'.</title>
        <authorList>
            <person name="Ali M."/>
            <person name="Haroon M.F."/>
            <person name="Narita Y."/>
            <person name="Zhang L."/>
            <person name="Rangel Shaw D."/>
            <person name="Okabe S."/>
            <person name="Saikaly P.E."/>
        </authorList>
    </citation>
    <scope>NUCLEOTIDE SEQUENCE [LARGE SCALE GENOMIC DNA]</scope>
    <source>
        <strain evidence="2 3">40</strain>
    </source>
</reference>
<dbReference type="EMBL" id="MJUW02000069">
    <property type="protein sequence ID" value="OQD45925.1"/>
    <property type="molecule type" value="Genomic_DNA"/>
</dbReference>
<sequence length="135" mass="14879">MRIRAKIISISHNAAKVCIIKENTACESCSACPKKMGIQDIITVAAIEGIQVGQEVVLREGRNWFTKNIIIFVLLAFVLGMILTEVLSALVSFGTYHAEIDLLGGALITIMMVIVLRIKSPQYLFRIEMIEGGKN</sequence>
<dbReference type="RefSeq" id="WP_070066909.1">
    <property type="nucleotide sequence ID" value="NZ_MJUW02000069.1"/>
</dbReference>
<feature type="transmembrane region" description="Helical" evidence="1">
    <location>
        <begin position="100"/>
        <end position="118"/>
    </location>
</feature>
<accession>A0A1V6M0M9</accession>
<comment type="caution">
    <text evidence="2">The sequence shown here is derived from an EMBL/GenBank/DDBJ whole genome shotgun (WGS) entry which is preliminary data.</text>
</comment>
<keyword evidence="3" id="KW-1185">Reference proteome</keyword>
<keyword evidence="1" id="KW-0812">Transmembrane</keyword>
<evidence type="ECO:0000256" key="1">
    <source>
        <dbReference type="SAM" id="Phobius"/>
    </source>
</evidence>
<gene>
    <name evidence="2" type="ORF">BIY37_05945</name>
</gene>